<evidence type="ECO:0000259" key="1">
    <source>
        <dbReference type="Pfam" id="PF01323"/>
    </source>
</evidence>
<evidence type="ECO:0000313" key="3">
    <source>
        <dbReference type="Proteomes" id="UP001497522"/>
    </source>
</evidence>
<feature type="domain" description="DSBA-like thioredoxin" evidence="1">
    <location>
        <begin position="215"/>
        <end position="406"/>
    </location>
</feature>
<dbReference type="Proteomes" id="UP001497522">
    <property type="component" value="Chromosome 15"/>
</dbReference>
<dbReference type="Pfam" id="PF01323">
    <property type="entry name" value="DSBA"/>
    <property type="match status" value="2"/>
</dbReference>
<organism evidence="2 3">
    <name type="scientific">Sphagnum jensenii</name>
    <dbReference type="NCBI Taxonomy" id="128206"/>
    <lineage>
        <taxon>Eukaryota</taxon>
        <taxon>Viridiplantae</taxon>
        <taxon>Streptophyta</taxon>
        <taxon>Embryophyta</taxon>
        <taxon>Bryophyta</taxon>
        <taxon>Sphagnophytina</taxon>
        <taxon>Sphagnopsida</taxon>
        <taxon>Sphagnales</taxon>
        <taxon>Sphagnaceae</taxon>
        <taxon>Sphagnum</taxon>
    </lineage>
</organism>
<dbReference type="PANTHER" id="PTHR42943:SF4">
    <property type="entry name" value="C2H2-TYPE DOMAIN-CONTAINING PROTEIN"/>
    <property type="match status" value="1"/>
</dbReference>
<accession>A0ABP1ASA3</accession>
<name>A0ABP1ASA3_9BRYO</name>
<dbReference type="InterPro" id="IPR036249">
    <property type="entry name" value="Thioredoxin-like_sf"/>
</dbReference>
<gene>
    <name evidence="2" type="ORF">CSSPJE1EN2_LOCUS8387</name>
</gene>
<feature type="domain" description="DSBA-like thioredoxin" evidence="1">
    <location>
        <begin position="7"/>
        <end position="195"/>
    </location>
</feature>
<dbReference type="PANTHER" id="PTHR42943">
    <property type="entry name" value="GLUTATHIONE S-TRANSFERASE KAPPA"/>
    <property type="match status" value="1"/>
</dbReference>
<keyword evidence="3" id="KW-1185">Reference proteome</keyword>
<dbReference type="EMBL" id="OZ023716">
    <property type="protein sequence ID" value="CAK9865392.1"/>
    <property type="molecule type" value="Genomic_DNA"/>
</dbReference>
<protein>
    <recommendedName>
        <fullName evidence="1">DSBA-like thioredoxin domain-containing protein</fullName>
    </recommendedName>
</protein>
<dbReference type="Gene3D" id="3.40.30.10">
    <property type="entry name" value="Glutaredoxin"/>
    <property type="match status" value="2"/>
</dbReference>
<dbReference type="InterPro" id="IPR001853">
    <property type="entry name" value="DSBA-like_thioredoxin_dom"/>
</dbReference>
<reference evidence="2" key="1">
    <citation type="submission" date="2024-03" db="EMBL/GenBank/DDBJ databases">
        <authorList>
            <consortium name="ELIXIR-Norway"/>
            <consortium name="Elixir Norway"/>
        </authorList>
    </citation>
    <scope>NUCLEOTIDE SEQUENCE</scope>
</reference>
<dbReference type="InterPro" id="IPR051924">
    <property type="entry name" value="GST_Kappa/NadH"/>
</dbReference>
<dbReference type="SUPFAM" id="SSF52833">
    <property type="entry name" value="Thioredoxin-like"/>
    <property type="match status" value="2"/>
</dbReference>
<proteinExistence type="predicted"/>
<evidence type="ECO:0000313" key="2">
    <source>
        <dbReference type="EMBL" id="CAK9865392.1"/>
    </source>
</evidence>
<sequence>MGEVRELEFAFDIASPYAYLASKQIEGVALRTGATLLWTPVLLEDLYNLNGRAKAGAATDSMPKEKIELMKQDLVLQAQHIGVALRQNDKHPIQTEAALCLLLVVPINLRPVLTHALFQAYWELNEDIADESVLAHIAQRYSVALPPVFDDSIKDQLHQNTIRLATMGAVGVPCFIVNEHLYWGQDRLFLVERALGNPAAKPRRILSKNPQQPHTLVYYHDFGSHWSYLASLQVAEVAKHCGASLVYKPFFLVGLFKLIGSPVEGIMMYSPAEASHERKDFIDWSEYLYAQSKWPSVFPIRSILALRVAICNENVTNAIYRAAWVENNEIAQPAVLFEVLSQAGFDAGALLQQAQSQDVKEELRQRTNEVQELGGIGAPTFQVLDPEGKSVAILWGQDRLNIVADLLCGWRPRLDCRSLGPHASTTSKLFSKSKL</sequence>